<protein>
    <submittedName>
        <fullName evidence="1">Rz1</fullName>
    </submittedName>
</protein>
<dbReference type="EMBL" id="JN662425">
    <property type="protein sequence ID" value="AEZ50890.1"/>
    <property type="molecule type" value="Genomic_DNA"/>
</dbReference>
<dbReference type="OrthoDB" id="38169at10239"/>
<keyword evidence="2" id="KW-1185">Reference proteome</keyword>
<name>I6NVP8_9CAUD</name>
<gene>
    <name evidence="1" type="ORF">DC1_00073</name>
</gene>
<dbReference type="GeneID" id="13455436"/>
<evidence type="ECO:0000313" key="2">
    <source>
        <dbReference type="Proteomes" id="UP000007817"/>
    </source>
</evidence>
<reference evidence="1 2" key="1">
    <citation type="journal article" date="2012" name="Appl. Environ. Microbiol.">
        <title>Characterization of DC1, a broad-host-range Bcep22-like podovirus.</title>
        <authorList>
            <person name="Lynch K.H."/>
            <person name="Stothard P."/>
            <person name="Dennis J.J."/>
        </authorList>
    </citation>
    <scope>NUCLEOTIDE SEQUENCE [LARGE SCALE GENOMIC DNA]</scope>
</reference>
<dbReference type="PROSITE" id="PS51257">
    <property type="entry name" value="PROKAR_LIPOPROTEIN"/>
    <property type="match status" value="1"/>
</dbReference>
<dbReference type="RefSeq" id="YP_006590003.1">
    <property type="nucleotide sequence ID" value="NC_018452.1"/>
</dbReference>
<dbReference type="KEGG" id="vg:13455436"/>
<evidence type="ECO:0000313" key="1">
    <source>
        <dbReference type="EMBL" id="AEZ50890.1"/>
    </source>
</evidence>
<proteinExistence type="predicted"/>
<organism evidence="1 2">
    <name type="scientific">Burkholderia phage DC1</name>
    <dbReference type="NCBI Taxonomy" id="2881398"/>
    <lineage>
        <taxon>Viruses</taxon>
        <taxon>Duplodnaviria</taxon>
        <taxon>Heunggongvirae</taxon>
        <taxon>Uroviricota</taxon>
        <taxon>Caudoviricetes</taxon>
        <taxon>Lessievirus</taxon>
        <taxon>Lessievirus DC1</taxon>
    </lineage>
</organism>
<dbReference type="Proteomes" id="UP000007817">
    <property type="component" value="Segment"/>
</dbReference>
<sequence length="73" mass="7610">MRTLKTLIFVAVSAAALSACTSAQNVPPPPAVACPVPPPPPAWTMKPTEPNLTQRLRASWLESPATATTQSGD</sequence>
<accession>I6NVP8</accession>